<sequence length="192" mass="22614">MDQKKSLSDLKQALAYRNRSKDIIDVIAKGVQDIKFFKEKQQLFDPALYCQMLKKIQLKEFKKGEVIFHYGSNNVEQFYVILQGQVAILCPNDKSITHQQVIEEYKKGIDSNPQQLRRQSAIYSPRLSAFNNRALKDIIMAQAYGQFFRNQQLFNYIVDFLQIFKKSIKNPQLKNTLIIPTKYQQINGWIIW</sequence>
<dbReference type="Gene3D" id="2.60.120.10">
    <property type="entry name" value="Jelly Rolls"/>
    <property type="match status" value="1"/>
</dbReference>
<reference evidence="1 2" key="1">
    <citation type="journal article" date="2006" name="Nature">
        <title>Global trends of whole-genome duplications revealed by the ciliate Paramecium tetraurelia.</title>
        <authorList>
            <consortium name="Genoscope"/>
            <person name="Aury J.-M."/>
            <person name="Jaillon O."/>
            <person name="Duret L."/>
            <person name="Noel B."/>
            <person name="Jubin C."/>
            <person name="Porcel B.M."/>
            <person name="Segurens B."/>
            <person name="Daubin V."/>
            <person name="Anthouard V."/>
            <person name="Aiach N."/>
            <person name="Arnaiz O."/>
            <person name="Billaut A."/>
            <person name="Beisson J."/>
            <person name="Blanc I."/>
            <person name="Bouhouche K."/>
            <person name="Camara F."/>
            <person name="Duharcourt S."/>
            <person name="Guigo R."/>
            <person name="Gogendeau D."/>
            <person name="Katinka M."/>
            <person name="Keller A.-M."/>
            <person name="Kissmehl R."/>
            <person name="Klotz C."/>
            <person name="Koll F."/>
            <person name="Le Moue A."/>
            <person name="Lepere C."/>
            <person name="Malinsky S."/>
            <person name="Nowacki M."/>
            <person name="Nowak J.K."/>
            <person name="Plattner H."/>
            <person name="Poulain J."/>
            <person name="Ruiz F."/>
            <person name="Serrano V."/>
            <person name="Zagulski M."/>
            <person name="Dessen P."/>
            <person name="Betermier M."/>
            <person name="Weissenbach J."/>
            <person name="Scarpelli C."/>
            <person name="Schachter V."/>
            <person name="Sperling L."/>
            <person name="Meyer E."/>
            <person name="Cohen J."/>
            <person name="Wincker P."/>
        </authorList>
    </citation>
    <scope>NUCLEOTIDE SEQUENCE [LARGE SCALE GENOMIC DNA]</scope>
    <source>
        <strain evidence="1 2">Stock d4-2</strain>
    </source>
</reference>
<dbReference type="RefSeq" id="XP_001442433.1">
    <property type="nucleotide sequence ID" value="XM_001442396.1"/>
</dbReference>
<dbReference type="GeneID" id="5028218"/>
<dbReference type="AlphaFoldDB" id="A0CW69"/>
<dbReference type="InterPro" id="IPR014710">
    <property type="entry name" value="RmlC-like_jellyroll"/>
</dbReference>
<dbReference type="KEGG" id="ptm:GSPATT00001238001"/>
<dbReference type="CDD" id="cd00038">
    <property type="entry name" value="CAP_ED"/>
    <property type="match status" value="1"/>
</dbReference>
<gene>
    <name evidence="1" type="ORF">GSPATT00001238001</name>
</gene>
<dbReference type="InterPro" id="IPR000595">
    <property type="entry name" value="cNMP-bd_dom"/>
</dbReference>
<dbReference type="InterPro" id="IPR018490">
    <property type="entry name" value="cNMP-bd_dom_sf"/>
</dbReference>
<dbReference type="HOGENOM" id="CLU_1417655_0_0_1"/>
<evidence type="ECO:0008006" key="3">
    <source>
        <dbReference type="Google" id="ProtNLM"/>
    </source>
</evidence>
<organism evidence="1 2">
    <name type="scientific">Paramecium tetraurelia</name>
    <dbReference type="NCBI Taxonomy" id="5888"/>
    <lineage>
        <taxon>Eukaryota</taxon>
        <taxon>Sar</taxon>
        <taxon>Alveolata</taxon>
        <taxon>Ciliophora</taxon>
        <taxon>Intramacronucleata</taxon>
        <taxon>Oligohymenophorea</taxon>
        <taxon>Peniculida</taxon>
        <taxon>Parameciidae</taxon>
        <taxon>Paramecium</taxon>
    </lineage>
</organism>
<name>A0CW69_PARTE</name>
<dbReference type="SUPFAM" id="SSF51206">
    <property type="entry name" value="cAMP-binding domain-like"/>
    <property type="match status" value="1"/>
</dbReference>
<protein>
    <recommendedName>
        <fullName evidence="3">Cyclic nucleotide-binding domain-containing protein</fullName>
    </recommendedName>
</protein>
<accession>A0CW69</accession>
<evidence type="ECO:0000313" key="1">
    <source>
        <dbReference type="EMBL" id="CAK75036.1"/>
    </source>
</evidence>
<dbReference type="InParanoid" id="A0CW69"/>
<proteinExistence type="predicted"/>
<keyword evidence="2" id="KW-1185">Reference proteome</keyword>
<dbReference type="Proteomes" id="UP000000600">
    <property type="component" value="Unassembled WGS sequence"/>
</dbReference>
<dbReference type="EMBL" id="CT868207">
    <property type="protein sequence ID" value="CAK75036.1"/>
    <property type="molecule type" value="Genomic_DNA"/>
</dbReference>
<evidence type="ECO:0000313" key="2">
    <source>
        <dbReference type="Proteomes" id="UP000000600"/>
    </source>
</evidence>